<protein>
    <submittedName>
        <fullName evidence="1">Uncharacterized protein</fullName>
    </submittedName>
</protein>
<dbReference type="Proteomes" id="UP000291084">
    <property type="component" value="Chromosome 9"/>
</dbReference>
<proteinExistence type="predicted"/>
<evidence type="ECO:0000313" key="2">
    <source>
        <dbReference type="Proteomes" id="UP000291084"/>
    </source>
</evidence>
<accession>A0A0S3SY17</accession>
<gene>
    <name evidence="1" type="primary">Vigan.09G129500</name>
    <name evidence="1" type="ORF">VIGAN_09129500</name>
</gene>
<dbReference type="AlphaFoldDB" id="A0A0S3SY17"/>
<dbReference type="EMBL" id="AP015042">
    <property type="protein sequence ID" value="BAT97758.1"/>
    <property type="molecule type" value="Genomic_DNA"/>
</dbReference>
<reference evidence="1 2" key="1">
    <citation type="journal article" date="2015" name="Sci. Rep.">
        <title>The power of single molecule real-time sequencing technology in the de novo assembly of a eukaryotic genome.</title>
        <authorList>
            <person name="Sakai H."/>
            <person name="Naito K."/>
            <person name="Ogiso-Tanaka E."/>
            <person name="Takahashi Y."/>
            <person name="Iseki K."/>
            <person name="Muto C."/>
            <person name="Satou K."/>
            <person name="Teruya K."/>
            <person name="Shiroma A."/>
            <person name="Shimoji M."/>
            <person name="Hirano T."/>
            <person name="Itoh T."/>
            <person name="Kaga A."/>
            <person name="Tomooka N."/>
        </authorList>
    </citation>
    <scope>NUCLEOTIDE SEQUENCE [LARGE SCALE GENOMIC DNA]</scope>
    <source>
        <strain evidence="2">cv. Shumari</strain>
    </source>
</reference>
<sequence>MMRRLVRTMRLFDKVTAMRNPNGAESAISDESWIVDKIIGLAVSVVLGWIKSLIVCDKVLSCDWKFLCTNDTDKIESGSVCVHWM</sequence>
<keyword evidence="2" id="KW-1185">Reference proteome</keyword>
<evidence type="ECO:0000313" key="1">
    <source>
        <dbReference type="EMBL" id="BAT97758.1"/>
    </source>
</evidence>
<organism evidence="1 2">
    <name type="scientific">Vigna angularis var. angularis</name>
    <dbReference type="NCBI Taxonomy" id="157739"/>
    <lineage>
        <taxon>Eukaryota</taxon>
        <taxon>Viridiplantae</taxon>
        <taxon>Streptophyta</taxon>
        <taxon>Embryophyta</taxon>
        <taxon>Tracheophyta</taxon>
        <taxon>Spermatophyta</taxon>
        <taxon>Magnoliopsida</taxon>
        <taxon>eudicotyledons</taxon>
        <taxon>Gunneridae</taxon>
        <taxon>Pentapetalae</taxon>
        <taxon>rosids</taxon>
        <taxon>fabids</taxon>
        <taxon>Fabales</taxon>
        <taxon>Fabaceae</taxon>
        <taxon>Papilionoideae</taxon>
        <taxon>50 kb inversion clade</taxon>
        <taxon>NPAAA clade</taxon>
        <taxon>indigoferoid/millettioid clade</taxon>
        <taxon>Phaseoleae</taxon>
        <taxon>Vigna</taxon>
    </lineage>
</organism>
<name>A0A0S3SY17_PHAAN</name>